<dbReference type="Gene3D" id="3.90.190.10">
    <property type="entry name" value="Protein tyrosine phosphatase superfamily"/>
    <property type="match status" value="1"/>
</dbReference>
<evidence type="ECO:0000256" key="4">
    <source>
        <dbReference type="ARBA" id="ARBA00022912"/>
    </source>
</evidence>
<keyword evidence="2" id="KW-0597">Phosphoprotein</keyword>
<dbReference type="InterPro" id="IPR008356">
    <property type="entry name" value="Tyr_Pase_KIM-con"/>
</dbReference>
<evidence type="ECO:0000256" key="5">
    <source>
        <dbReference type="PIRSR" id="PIRSR608356-50"/>
    </source>
</evidence>
<dbReference type="OrthoDB" id="9993594at2759"/>
<dbReference type="InterPro" id="IPR029021">
    <property type="entry name" value="Prot-tyrosine_phosphatase-like"/>
</dbReference>
<feature type="active site" description="Phosphocysteine intermediate" evidence="5">
    <location>
        <position position="501"/>
    </location>
</feature>
<feature type="binding site" evidence="6">
    <location>
        <position position="473"/>
    </location>
    <ligand>
        <name>substrate</name>
    </ligand>
</feature>
<dbReference type="PRINTS" id="PR00700">
    <property type="entry name" value="PRTYPHPHTASE"/>
</dbReference>
<gene>
    <name evidence="10" type="ORF">HCN44_003632</name>
</gene>
<dbReference type="SMART" id="SM00194">
    <property type="entry name" value="PTPc"/>
    <property type="match status" value="1"/>
</dbReference>
<dbReference type="GO" id="GO:0048666">
    <property type="term" value="P:neuron development"/>
    <property type="evidence" value="ECO:0007669"/>
    <property type="project" value="UniProtKB-ARBA"/>
</dbReference>
<dbReference type="InterPro" id="IPR000242">
    <property type="entry name" value="PTP_cat"/>
</dbReference>
<dbReference type="InterPro" id="IPR000387">
    <property type="entry name" value="Tyr_Pase_dom"/>
</dbReference>
<keyword evidence="4" id="KW-0904">Protein phosphatase</keyword>
<evidence type="ECO:0000256" key="6">
    <source>
        <dbReference type="PIRSR" id="PIRSR608356-51"/>
    </source>
</evidence>
<dbReference type="AlphaFoldDB" id="A0A835CLW5"/>
<dbReference type="PANTHER" id="PTHR46198:SF4">
    <property type="entry name" value="PROTEIN-TYROSINE-PHOSPHATASE"/>
    <property type="match status" value="1"/>
</dbReference>
<evidence type="ECO:0000256" key="3">
    <source>
        <dbReference type="ARBA" id="ARBA00022801"/>
    </source>
</evidence>
<keyword evidence="7" id="KW-1133">Transmembrane helix</keyword>
<dbReference type="GO" id="GO:0019901">
    <property type="term" value="F:protein kinase binding"/>
    <property type="evidence" value="ECO:0007669"/>
    <property type="project" value="TreeGrafter"/>
</dbReference>
<dbReference type="PROSITE" id="PS50056">
    <property type="entry name" value="TYR_PHOSPHATASE_2"/>
    <property type="match status" value="1"/>
</dbReference>
<protein>
    <recommendedName>
        <fullName evidence="1">protein-tyrosine-phosphatase</fullName>
        <ecNumber evidence="1">3.1.3.48</ecNumber>
    </recommendedName>
</protein>
<feature type="domain" description="Tyrosine specific protein phosphatases" evidence="9">
    <location>
        <begin position="481"/>
        <end position="551"/>
    </location>
</feature>
<dbReference type="GO" id="GO:0009653">
    <property type="term" value="P:anatomical structure morphogenesis"/>
    <property type="evidence" value="ECO:0007669"/>
    <property type="project" value="UniProtKB-ARBA"/>
</dbReference>
<dbReference type="GO" id="GO:0004725">
    <property type="term" value="F:protein tyrosine phosphatase activity"/>
    <property type="evidence" value="ECO:0007669"/>
    <property type="project" value="UniProtKB-EC"/>
</dbReference>
<evidence type="ECO:0000259" key="9">
    <source>
        <dbReference type="PROSITE" id="PS50056"/>
    </source>
</evidence>
<dbReference type="SUPFAM" id="SSF52799">
    <property type="entry name" value="(Phosphotyrosine protein) phosphatases II"/>
    <property type="match status" value="1"/>
</dbReference>
<evidence type="ECO:0000256" key="7">
    <source>
        <dbReference type="SAM" id="Phobius"/>
    </source>
</evidence>
<dbReference type="PANTHER" id="PTHR46198">
    <property type="entry name" value="PROTEIN-TYROSINE-PHOSPHATASE"/>
    <property type="match status" value="1"/>
</dbReference>
<dbReference type="GO" id="GO:0030054">
    <property type="term" value="C:cell junction"/>
    <property type="evidence" value="ECO:0007669"/>
    <property type="project" value="TreeGrafter"/>
</dbReference>
<comment type="caution">
    <text evidence="10">The sequence shown here is derived from an EMBL/GenBank/DDBJ whole genome shotgun (WGS) entry which is preliminary data.</text>
</comment>
<reference evidence="10 11" key="1">
    <citation type="submission" date="2020-08" db="EMBL/GenBank/DDBJ databases">
        <title>Aphidius gifuensis genome sequencing and assembly.</title>
        <authorList>
            <person name="Du Z."/>
        </authorList>
    </citation>
    <scope>NUCLEOTIDE SEQUENCE [LARGE SCALE GENOMIC DNA]</scope>
    <source>
        <strain evidence="10">YNYX2018</strain>
        <tissue evidence="10">Adults</tissue>
    </source>
</reference>
<feature type="binding site" evidence="6">
    <location>
        <begin position="501"/>
        <end position="507"/>
    </location>
    <ligand>
        <name>substrate</name>
    </ligand>
</feature>
<keyword evidence="7" id="KW-0812">Transmembrane</keyword>
<name>A0A835CLW5_APHGI</name>
<evidence type="ECO:0000313" key="10">
    <source>
        <dbReference type="EMBL" id="KAF7987769.1"/>
    </source>
</evidence>
<sequence>MAFTYDTLLNIEKKNFLIIIFIQFLIVNNKVNFVKGSAGNSLSQKFIGDISRHESLSNENDINFDEIYSISEKRWHSNSELSISLLPVAEGMSARSHHRLRQSASGLNDAEMDLQASHLGTRVNQDITSTTIPLFNWEYLLVICALGGAIILTFILLIWLRKQMTSEKKKSDGDRRGLVEEGAFGTATTIENTVKICQDRPMEAQWVRQQIYKSTIATQSNQSLPETKTLPETITVPLTERRLEPIRIKAKGLLERRGSSASLTIELSPVPESPLNIVTPTRECTNEEFLLSAGNILSRTQLKKSIKNPTLLYKEFWEVPLNVPDKVEIFGAGIKNRYTGVLPNSQTRVILDNIDDPVGSYINANYIRGYDGEKQRYIATQGPLQNTIVDFWQMVWMDKVSAIVMMTKLNEASKTKCDMYFPMDLMSKIQAGSFSITLISCVTRCGYIIRDFELRMNGERRNITHYWYDSWPDHAVPQSADSLVSLAAEINLLPGPIIVHCSAGIGRTGCFIALATGMTQLSRDKNVDVLGILCQMRYDRGGMIQTAEQYEFVHRALCLFEQTLDGKSSASGD</sequence>
<dbReference type="CDD" id="cd14547">
    <property type="entry name" value="PTPc-KIM"/>
    <property type="match status" value="1"/>
</dbReference>
<organism evidence="10 11">
    <name type="scientific">Aphidius gifuensis</name>
    <name type="common">Parasitoid wasp</name>
    <dbReference type="NCBI Taxonomy" id="684658"/>
    <lineage>
        <taxon>Eukaryota</taxon>
        <taxon>Metazoa</taxon>
        <taxon>Ecdysozoa</taxon>
        <taxon>Arthropoda</taxon>
        <taxon>Hexapoda</taxon>
        <taxon>Insecta</taxon>
        <taxon>Pterygota</taxon>
        <taxon>Neoptera</taxon>
        <taxon>Endopterygota</taxon>
        <taxon>Hymenoptera</taxon>
        <taxon>Apocrita</taxon>
        <taxon>Ichneumonoidea</taxon>
        <taxon>Braconidae</taxon>
        <taxon>Aphidiinae</taxon>
        <taxon>Aphidius</taxon>
    </lineage>
</organism>
<keyword evidence="11" id="KW-1185">Reference proteome</keyword>
<dbReference type="InterPro" id="IPR016130">
    <property type="entry name" value="Tyr_Pase_AS"/>
</dbReference>
<feature type="transmembrane region" description="Helical" evidence="7">
    <location>
        <begin position="139"/>
        <end position="160"/>
    </location>
</feature>
<dbReference type="PRINTS" id="PR01778">
    <property type="entry name" value="KIMPTPASE"/>
</dbReference>
<dbReference type="PROSITE" id="PS50055">
    <property type="entry name" value="TYR_PHOSPHATASE_PTP"/>
    <property type="match status" value="1"/>
</dbReference>
<evidence type="ECO:0000313" key="11">
    <source>
        <dbReference type="Proteomes" id="UP000639338"/>
    </source>
</evidence>
<dbReference type="PROSITE" id="PS00383">
    <property type="entry name" value="TYR_PHOSPHATASE_1"/>
    <property type="match status" value="1"/>
</dbReference>
<evidence type="ECO:0000259" key="8">
    <source>
        <dbReference type="PROSITE" id="PS50055"/>
    </source>
</evidence>
<dbReference type="Proteomes" id="UP000639338">
    <property type="component" value="Unassembled WGS sequence"/>
</dbReference>
<keyword evidence="7" id="KW-0472">Membrane</keyword>
<feature type="domain" description="Tyrosine-protein phosphatase" evidence="8">
    <location>
        <begin position="335"/>
        <end position="560"/>
    </location>
</feature>
<evidence type="ECO:0000256" key="1">
    <source>
        <dbReference type="ARBA" id="ARBA00013064"/>
    </source>
</evidence>
<keyword evidence="3" id="KW-0378">Hydrolase</keyword>
<dbReference type="SMART" id="SM00404">
    <property type="entry name" value="PTPc_motif"/>
    <property type="match status" value="1"/>
</dbReference>
<dbReference type="GO" id="GO:0005829">
    <property type="term" value="C:cytosol"/>
    <property type="evidence" value="ECO:0007669"/>
    <property type="project" value="TreeGrafter"/>
</dbReference>
<dbReference type="EMBL" id="JACMRX010000006">
    <property type="protein sequence ID" value="KAF7987769.1"/>
    <property type="molecule type" value="Genomic_DNA"/>
</dbReference>
<dbReference type="EC" id="3.1.3.48" evidence="1"/>
<dbReference type="Pfam" id="PF00102">
    <property type="entry name" value="Y_phosphatase"/>
    <property type="match status" value="1"/>
</dbReference>
<feature type="binding site" evidence="6">
    <location>
        <position position="545"/>
    </location>
    <ligand>
        <name>substrate</name>
    </ligand>
</feature>
<evidence type="ECO:0000256" key="2">
    <source>
        <dbReference type="ARBA" id="ARBA00022553"/>
    </source>
</evidence>
<dbReference type="InterPro" id="IPR003595">
    <property type="entry name" value="Tyr_Pase_cat"/>
</dbReference>
<proteinExistence type="predicted"/>
<dbReference type="GO" id="GO:0007165">
    <property type="term" value="P:signal transduction"/>
    <property type="evidence" value="ECO:0007669"/>
    <property type="project" value="TreeGrafter"/>
</dbReference>
<dbReference type="GO" id="GO:0005886">
    <property type="term" value="C:plasma membrane"/>
    <property type="evidence" value="ECO:0007669"/>
    <property type="project" value="TreeGrafter"/>
</dbReference>
<accession>A0A835CLW5</accession>